<name>A0A212LJR9_9HYPH</name>
<feature type="compositionally biased region" description="Basic and acidic residues" evidence="1">
    <location>
        <begin position="132"/>
        <end position="159"/>
    </location>
</feature>
<organism evidence="2">
    <name type="scientific">uncultured Pleomorphomonas sp</name>
    <dbReference type="NCBI Taxonomy" id="442121"/>
    <lineage>
        <taxon>Bacteria</taxon>
        <taxon>Pseudomonadati</taxon>
        <taxon>Pseudomonadota</taxon>
        <taxon>Alphaproteobacteria</taxon>
        <taxon>Hyphomicrobiales</taxon>
        <taxon>Pleomorphomonadaceae</taxon>
        <taxon>Pleomorphomonas</taxon>
        <taxon>environmental samples</taxon>
    </lineage>
</organism>
<feature type="region of interest" description="Disordered" evidence="1">
    <location>
        <begin position="92"/>
        <end position="159"/>
    </location>
</feature>
<dbReference type="AlphaFoldDB" id="A0A212LJR9"/>
<sequence>MPVRSARGRVTSAARGGAIPMDKLNRIVVSHIEERLLDPERIEDVLASLLARRQESIERRQHIAELNQRATEADNRLKRLYDAIEAGFGIRPRRVDRGPYRVTGSGAGRRGKDRGHAEKLGPSGPHRGGRAGTDERRGRGRRDLHQRQQKHPVGDADSH</sequence>
<reference evidence="2" key="1">
    <citation type="submission" date="2016-08" db="EMBL/GenBank/DDBJ databases">
        <authorList>
            <person name="Seilhamer J.J."/>
        </authorList>
    </citation>
    <scope>NUCLEOTIDE SEQUENCE</scope>
    <source>
        <strain evidence="2">86</strain>
    </source>
</reference>
<dbReference type="EMBL" id="FMJD01000008">
    <property type="protein sequence ID" value="SCM77619.1"/>
    <property type="molecule type" value="Genomic_DNA"/>
</dbReference>
<gene>
    <name evidence="2" type="ORF">KL86PLE_41424</name>
</gene>
<proteinExistence type="predicted"/>
<accession>A0A212LJR9</accession>
<evidence type="ECO:0000256" key="1">
    <source>
        <dbReference type="SAM" id="MobiDB-lite"/>
    </source>
</evidence>
<evidence type="ECO:0000313" key="2">
    <source>
        <dbReference type="EMBL" id="SCM77619.1"/>
    </source>
</evidence>
<protein>
    <submittedName>
        <fullName evidence="2">Uncharacterized protein</fullName>
    </submittedName>
</protein>